<reference evidence="1" key="1">
    <citation type="submission" date="2013-12" db="EMBL/GenBank/DDBJ databases">
        <authorList>
            <person name="Omoto C.K."/>
            <person name="Sibley D."/>
            <person name="Venepally P."/>
            <person name="Hadjithomas M."/>
            <person name="Karamycheva S."/>
            <person name="Brunk B."/>
            <person name="Roos D."/>
            <person name="Caler E."/>
            <person name="Lorenzi H."/>
        </authorList>
    </citation>
    <scope>NUCLEOTIDE SEQUENCE</scope>
</reference>
<dbReference type="GeneID" id="22912980"/>
<organism evidence="1 2">
    <name type="scientific">Gregarina niphandrodes</name>
    <name type="common">Septate eugregarine</name>
    <dbReference type="NCBI Taxonomy" id="110365"/>
    <lineage>
        <taxon>Eukaryota</taxon>
        <taxon>Sar</taxon>
        <taxon>Alveolata</taxon>
        <taxon>Apicomplexa</taxon>
        <taxon>Conoidasida</taxon>
        <taxon>Gregarinasina</taxon>
        <taxon>Eugregarinorida</taxon>
        <taxon>Gregarinidae</taxon>
        <taxon>Gregarina</taxon>
    </lineage>
</organism>
<protein>
    <submittedName>
        <fullName evidence="1">Uncharacterized protein</fullName>
    </submittedName>
</protein>
<accession>A0A023B655</accession>
<keyword evidence="2" id="KW-1185">Reference proteome</keyword>
<dbReference type="Proteomes" id="UP000019763">
    <property type="component" value="Unassembled WGS sequence"/>
</dbReference>
<dbReference type="VEuPathDB" id="CryptoDB:GNI_082280"/>
<name>A0A023B655_GRENI</name>
<dbReference type="EMBL" id="AFNH02000616">
    <property type="protein sequence ID" value="EZG65677.1"/>
    <property type="molecule type" value="Genomic_DNA"/>
</dbReference>
<evidence type="ECO:0000313" key="1">
    <source>
        <dbReference type="EMBL" id="EZG65677.1"/>
    </source>
</evidence>
<dbReference type="AlphaFoldDB" id="A0A023B655"/>
<comment type="caution">
    <text evidence="1">The sequence shown here is derived from an EMBL/GenBank/DDBJ whole genome shotgun (WGS) entry which is preliminary data.</text>
</comment>
<dbReference type="RefSeq" id="XP_011134058.1">
    <property type="nucleotide sequence ID" value="XM_011135756.1"/>
</dbReference>
<gene>
    <name evidence="1" type="ORF">GNI_082280</name>
</gene>
<proteinExistence type="predicted"/>
<evidence type="ECO:0000313" key="2">
    <source>
        <dbReference type="Proteomes" id="UP000019763"/>
    </source>
</evidence>
<sequence>MNKSIRSRQGFPSLPRPLKWWVPNVTGRIPEGRFFDMYAYLEGSVESRRHLLFNLVHDQVYRVHDQTHRAEDTSTRCPMYNGTITDGRYSRQYLMSGRLFRTLTSNNSSEEWEAIVYGYMKYVQDCRTVLRRHRSEWSKRLSRITSELMVNDGKEVGDEKEAGDDKVNHALYCICRLYHEDHTFRRVIKTQYVLFLMKHVNELNVNEQHGNEKNGIRMNGINEGADQSMPLLLDSFVYPWLVYALLLESQGTCEGIAAKGTGEGLMPVLGRLRVSTTASKSEVRAGCCVVPRHHPYMCFCSRSQALVPEPCSKVPRK</sequence>